<dbReference type="CDD" id="cd06268">
    <property type="entry name" value="PBP1_ABC_transporter_LIVBP-like"/>
    <property type="match status" value="1"/>
</dbReference>
<evidence type="ECO:0000256" key="2">
    <source>
        <dbReference type="ARBA" id="ARBA00022692"/>
    </source>
</evidence>
<dbReference type="InterPro" id="IPR011990">
    <property type="entry name" value="TPR-like_helical_dom_sf"/>
</dbReference>
<reference evidence="7" key="1">
    <citation type="journal article" date="2019" name="Int. J. Syst. Evol. Microbiol.">
        <title>The Global Catalogue of Microorganisms (GCM) 10K type strain sequencing project: providing services to taxonomists for standard genome sequencing and annotation.</title>
        <authorList>
            <consortium name="The Broad Institute Genomics Platform"/>
            <consortium name="The Broad Institute Genome Sequencing Center for Infectious Disease"/>
            <person name="Wu L."/>
            <person name="Ma J."/>
        </authorList>
    </citation>
    <scope>NUCLEOTIDE SEQUENCE [LARGE SCALE GENOMIC DNA]</scope>
    <source>
        <strain evidence="7">KCTC 19812</strain>
    </source>
</reference>
<dbReference type="Proteomes" id="UP001597414">
    <property type="component" value="Unassembled WGS sequence"/>
</dbReference>
<dbReference type="SUPFAM" id="SSF53822">
    <property type="entry name" value="Periplasmic binding protein-like I"/>
    <property type="match status" value="1"/>
</dbReference>
<evidence type="ECO:0000256" key="3">
    <source>
        <dbReference type="ARBA" id="ARBA00022989"/>
    </source>
</evidence>
<dbReference type="EMBL" id="JBHUIV010000012">
    <property type="protein sequence ID" value="MFD2201542.1"/>
    <property type="molecule type" value="Genomic_DNA"/>
</dbReference>
<keyword evidence="2" id="KW-0812">Transmembrane</keyword>
<keyword evidence="4" id="KW-0472">Membrane</keyword>
<evidence type="ECO:0000256" key="1">
    <source>
        <dbReference type="ARBA" id="ARBA00004370"/>
    </source>
</evidence>
<dbReference type="RefSeq" id="WP_380801471.1">
    <property type="nucleotide sequence ID" value="NZ_JBHUIV010000012.1"/>
</dbReference>
<evidence type="ECO:0000313" key="7">
    <source>
        <dbReference type="Proteomes" id="UP001597414"/>
    </source>
</evidence>
<protein>
    <submittedName>
        <fullName evidence="6">Amino acid ABC transporter substrate-binding protein</fullName>
    </submittedName>
</protein>
<dbReference type="Gene3D" id="1.25.40.10">
    <property type="entry name" value="Tetratricopeptide repeat domain"/>
    <property type="match status" value="1"/>
</dbReference>
<dbReference type="InterPro" id="IPR001828">
    <property type="entry name" value="ANF_lig-bd_rcpt"/>
</dbReference>
<keyword evidence="7" id="KW-1185">Reference proteome</keyword>
<keyword evidence="3" id="KW-1133">Transmembrane helix</keyword>
<proteinExistence type="predicted"/>
<feature type="domain" description="Receptor ligand binding region" evidence="5">
    <location>
        <begin position="238"/>
        <end position="406"/>
    </location>
</feature>
<dbReference type="SUPFAM" id="SSF48452">
    <property type="entry name" value="TPR-like"/>
    <property type="match status" value="1"/>
</dbReference>
<gene>
    <name evidence="6" type="ORF">ACFSKV_08185</name>
</gene>
<organism evidence="6 7">
    <name type="scientific">Shivajiella indica</name>
    <dbReference type="NCBI Taxonomy" id="872115"/>
    <lineage>
        <taxon>Bacteria</taxon>
        <taxon>Pseudomonadati</taxon>
        <taxon>Bacteroidota</taxon>
        <taxon>Cytophagia</taxon>
        <taxon>Cytophagales</taxon>
        <taxon>Cyclobacteriaceae</taxon>
        <taxon>Shivajiella</taxon>
    </lineage>
</organism>
<comment type="subcellular location">
    <subcellularLocation>
        <location evidence="1">Membrane</location>
    </subcellularLocation>
</comment>
<sequence>MRIIILLIFVISIFFNPSIAQDELATYKRAKTLISYGNYDDAMELLRPYMDASQFGNLSYYASYHFAQAAYQKGSYKLSQSIITDLANNSTWPKQDESRYLLALTLFQEGRNFEALQEISKINSPKVKSQAENATYNFLKQTSVSFLAANLRQFNENKGYVLALKEQMERLSVMSNDERVVYNQIKDFSIASDKQNNSPSKNLESLDIALILPLNYSGGKGVKNLEANNFVFELYQGIRFAAKELKESGLNLNIKTFDTERDLNKVRNILADPFILKSDIIIGPIYPDESEMVMAFAERNSIPFINPLSNINDKLQGTAYSYLFRPSVNSIADSILEFSFKNLTGKRMAIAYSSGTRDEQLANLLVQQAGKFGYSIARNQKVVGREILDFFEKVNLKNPETVLADFVIVLTDDPNTASITLGFMESQNINTPVLVMDSWLYFNFANYEMLENQNFYFIGNNPIDFGSQNLLDFREKFNLENINYPSFNSHLGYELMNWISQTINPNKGFDFRRNLDQNAFTVGKITYGFNFLDSNNNTYVPIFKIGEGYFEIN</sequence>
<name>A0ABW5B5X2_9BACT</name>
<dbReference type="Pfam" id="PF01094">
    <property type="entry name" value="ANF_receptor"/>
    <property type="match status" value="1"/>
</dbReference>
<dbReference type="Gene3D" id="3.40.50.2300">
    <property type="match status" value="2"/>
</dbReference>
<accession>A0ABW5B5X2</accession>
<evidence type="ECO:0000256" key="4">
    <source>
        <dbReference type="ARBA" id="ARBA00023136"/>
    </source>
</evidence>
<dbReference type="InterPro" id="IPR028082">
    <property type="entry name" value="Peripla_BP_I"/>
</dbReference>
<evidence type="ECO:0000313" key="6">
    <source>
        <dbReference type="EMBL" id="MFD2201542.1"/>
    </source>
</evidence>
<evidence type="ECO:0000259" key="5">
    <source>
        <dbReference type="Pfam" id="PF01094"/>
    </source>
</evidence>
<comment type="caution">
    <text evidence="6">The sequence shown here is derived from an EMBL/GenBank/DDBJ whole genome shotgun (WGS) entry which is preliminary data.</text>
</comment>